<dbReference type="SMART" id="SM01131">
    <property type="entry name" value="DHHA2"/>
    <property type="match status" value="1"/>
</dbReference>
<evidence type="ECO:0000256" key="5">
    <source>
        <dbReference type="ARBA" id="ARBA00023211"/>
    </source>
</evidence>
<dbReference type="InterPro" id="IPR038763">
    <property type="entry name" value="DHH_sf"/>
</dbReference>
<dbReference type="InterPro" id="IPR001667">
    <property type="entry name" value="DDH_dom"/>
</dbReference>
<dbReference type="InterPro" id="IPR000644">
    <property type="entry name" value="CBS_dom"/>
</dbReference>
<dbReference type="Gene3D" id="3.10.580.10">
    <property type="entry name" value="CBS-domain"/>
    <property type="match status" value="1"/>
</dbReference>
<dbReference type="Gene3D" id="3.90.1640.10">
    <property type="entry name" value="inorganic pyrophosphatase (n-terminal core)"/>
    <property type="match status" value="1"/>
</dbReference>
<evidence type="ECO:0000256" key="7">
    <source>
        <dbReference type="ARBA" id="ARBA00047820"/>
    </source>
</evidence>
<dbReference type="SMART" id="SM00116">
    <property type="entry name" value="CBS"/>
    <property type="match status" value="2"/>
</dbReference>
<gene>
    <name evidence="10" type="ORF">AOC36_03980</name>
</gene>
<dbReference type="CDD" id="cd02205">
    <property type="entry name" value="CBS_pair_SF"/>
    <property type="match status" value="1"/>
</dbReference>
<keyword evidence="8" id="KW-0129">CBS domain</keyword>
<dbReference type="InterPro" id="IPR046342">
    <property type="entry name" value="CBS_dom_sf"/>
</dbReference>
<evidence type="ECO:0000259" key="9">
    <source>
        <dbReference type="PROSITE" id="PS51371"/>
    </source>
</evidence>
<comment type="cofactor">
    <cofactor evidence="1">
        <name>Mn(2+)</name>
        <dbReference type="ChEBI" id="CHEBI:29035"/>
    </cofactor>
</comment>
<dbReference type="SUPFAM" id="SSF75138">
    <property type="entry name" value="HprK N-terminal domain-like"/>
    <property type="match status" value="1"/>
</dbReference>
<dbReference type="PANTHER" id="PTHR12112:SF22">
    <property type="entry name" value="MANGANESE-DEPENDENT INORGANIC PYROPHOSPHATASE-RELATED"/>
    <property type="match status" value="1"/>
</dbReference>
<dbReference type="EMBL" id="CP013213">
    <property type="protein sequence ID" value="AMC93158.1"/>
    <property type="molecule type" value="Genomic_DNA"/>
</dbReference>
<proteinExistence type="predicted"/>
<dbReference type="SUPFAM" id="SSF64182">
    <property type="entry name" value="DHH phosphoesterases"/>
    <property type="match status" value="1"/>
</dbReference>
<evidence type="ECO:0000313" key="10">
    <source>
        <dbReference type="EMBL" id="AMC93158.1"/>
    </source>
</evidence>
<dbReference type="STRING" id="1514105.AOC36_03980"/>
<dbReference type="Pfam" id="PF02833">
    <property type="entry name" value="DHHA2"/>
    <property type="match status" value="1"/>
</dbReference>
<dbReference type="Gene3D" id="3.10.310.20">
    <property type="entry name" value="DHHA2 domain"/>
    <property type="match status" value="1"/>
</dbReference>
<reference evidence="10 11" key="1">
    <citation type="submission" date="2015-10" db="EMBL/GenBank/DDBJ databases">
        <title>Erysipelothrix larvae sp. LV19 isolated from the larval gut of the rhinoceros beetle, Trypoxylus dichotomus.</title>
        <authorList>
            <person name="Lim S."/>
            <person name="Kim B.-C."/>
        </authorList>
    </citation>
    <scope>NUCLEOTIDE SEQUENCE [LARGE SCALE GENOMIC DNA]</scope>
    <source>
        <strain evidence="10 11">LV19</strain>
    </source>
</reference>
<dbReference type="NCBIfam" id="NF011442">
    <property type="entry name" value="PRK14869.1-4"/>
    <property type="match status" value="1"/>
</dbReference>
<comment type="catalytic activity">
    <reaction evidence="7">
        <text>diphosphate + H2O = 2 phosphate + H(+)</text>
        <dbReference type="Rhea" id="RHEA:24576"/>
        <dbReference type="ChEBI" id="CHEBI:15377"/>
        <dbReference type="ChEBI" id="CHEBI:15378"/>
        <dbReference type="ChEBI" id="CHEBI:33019"/>
        <dbReference type="ChEBI" id="CHEBI:43474"/>
        <dbReference type="EC" id="3.6.1.1"/>
    </reaction>
</comment>
<dbReference type="InterPro" id="IPR004097">
    <property type="entry name" value="DHHA2"/>
</dbReference>
<dbReference type="InterPro" id="IPR038222">
    <property type="entry name" value="DHHA2_dom_sf"/>
</dbReference>
<dbReference type="Pfam" id="PF00571">
    <property type="entry name" value="CBS"/>
    <property type="match status" value="2"/>
</dbReference>
<dbReference type="GO" id="GO:0004427">
    <property type="term" value="F:inorganic diphosphate phosphatase activity"/>
    <property type="evidence" value="ECO:0007669"/>
    <property type="project" value="UniProtKB-EC"/>
</dbReference>
<dbReference type="SUPFAM" id="SSF54631">
    <property type="entry name" value="CBS-domain pair"/>
    <property type="match status" value="1"/>
</dbReference>
<dbReference type="RefSeq" id="WP_067631656.1">
    <property type="nucleotide sequence ID" value="NZ_CP013213.1"/>
</dbReference>
<dbReference type="KEGG" id="erl:AOC36_03980"/>
<dbReference type="Gene3D" id="3.40.1390.20">
    <property type="entry name" value="HprK N-terminal domain-like"/>
    <property type="match status" value="1"/>
</dbReference>
<dbReference type="Pfam" id="PF07085">
    <property type="entry name" value="DRTGG"/>
    <property type="match status" value="1"/>
</dbReference>
<dbReference type="EC" id="3.6.1.1" evidence="2"/>
<keyword evidence="5" id="KW-0464">Manganese</keyword>
<evidence type="ECO:0000256" key="1">
    <source>
        <dbReference type="ARBA" id="ARBA00001936"/>
    </source>
</evidence>
<evidence type="ECO:0000256" key="3">
    <source>
        <dbReference type="ARBA" id="ARBA00022723"/>
    </source>
</evidence>
<protein>
    <recommendedName>
        <fullName evidence="2">inorganic diphosphatase</fullName>
        <ecNumber evidence="2">3.6.1.1</ecNumber>
    </recommendedName>
    <alternativeName>
        <fullName evidence="6">Pyrophosphate phospho-hydrolase</fullName>
    </alternativeName>
</protein>
<evidence type="ECO:0000256" key="8">
    <source>
        <dbReference type="PROSITE-ProRule" id="PRU00703"/>
    </source>
</evidence>
<feature type="domain" description="CBS" evidence="9">
    <location>
        <begin position="74"/>
        <end position="133"/>
    </location>
</feature>
<dbReference type="Proteomes" id="UP000063781">
    <property type="component" value="Chromosome"/>
</dbReference>
<organism evidence="10 11">
    <name type="scientific">Erysipelothrix larvae</name>
    <dbReference type="NCBI Taxonomy" id="1514105"/>
    <lineage>
        <taxon>Bacteria</taxon>
        <taxon>Bacillati</taxon>
        <taxon>Bacillota</taxon>
        <taxon>Erysipelotrichia</taxon>
        <taxon>Erysipelotrichales</taxon>
        <taxon>Erysipelotrichaceae</taxon>
        <taxon>Erysipelothrix</taxon>
    </lineage>
</organism>
<keyword evidence="4" id="KW-0378">Hydrolase</keyword>
<dbReference type="NCBIfam" id="NF011443">
    <property type="entry name" value="PRK14869.1-5"/>
    <property type="match status" value="1"/>
</dbReference>
<dbReference type="InterPro" id="IPR028979">
    <property type="entry name" value="Ser_kin/Pase_Hpr-like_N_sf"/>
</dbReference>
<dbReference type="PANTHER" id="PTHR12112">
    <property type="entry name" value="BNIP - RELATED"/>
    <property type="match status" value="1"/>
</dbReference>
<name>A0A0X8GZ81_9FIRM</name>
<dbReference type="OrthoDB" id="9766150at2"/>
<dbReference type="GO" id="GO:0046872">
    <property type="term" value="F:metal ion binding"/>
    <property type="evidence" value="ECO:0007669"/>
    <property type="project" value="UniProtKB-KW"/>
</dbReference>
<evidence type="ECO:0000256" key="6">
    <source>
        <dbReference type="ARBA" id="ARBA00032535"/>
    </source>
</evidence>
<dbReference type="GO" id="GO:0005737">
    <property type="term" value="C:cytoplasm"/>
    <property type="evidence" value="ECO:0007669"/>
    <property type="project" value="InterPro"/>
</dbReference>
<accession>A0A0X8GZ81</accession>
<dbReference type="PROSITE" id="PS51371">
    <property type="entry name" value="CBS"/>
    <property type="match status" value="2"/>
</dbReference>
<feature type="domain" description="CBS" evidence="9">
    <location>
        <begin position="252"/>
        <end position="309"/>
    </location>
</feature>
<dbReference type="FunFam" id="3.90.1640.10:FF:000001">
    <property type="entry name" value="Probable manganese-dependent inorganic pyrophosphatase"/>
    <property type="match status" value="1"/>
</dbReference>
<evidence type="ECO:0000256" key="2">
    <source>
        <dbReference type="ARBA" id="ARBA00012146"/>
    </source>
</evidence>
<dbReference type="InterPro" id="IPR010766">
    <property type="entry name" value="DRTGG"/>
</dbReference>
<keyword evidence="11" id="KW-1185">Reference proteome</keyword>
<dbReference type="Pfam" id="PF01368">
    <property type="entry name" value="DHH"/>
    <property type="match status" value="1"/>
</dbReference>
<evidence type="ECO:0000256" key="4">
    <source>
        <dbReference type="ARBA" id="ARBA00022801"/>
    </source>
</evidence>
<sequence>MDDKRLIYICGHQFPDTDSVVSAIAYAHLKQRKGINAVACRLGPINAETAFVLERFGIRKPILLKDARATLEEIEMDDVVSVRIHTTIKEAMELMSETGTRTLAVVNEKNQLLGVVTNSNLAYVAIGDTAHTIKMLQQTPVENIAKSIEGKIVYAPLDFKFNGKVSIVAIASTKLQNYELSGRLVVIGNDTDSQIEAINRGAACIVTVWTKEIAPEVIEMAKEHNCAIIMSEHGSLNTSRYIFFAPSVDKVMSSDPIYFNKSEFIDDAADRMLKTRYRSYPVVDDQNRIYGFVSRFHVLNSKNKRVILVDHNEYSQSVVGIEEAEVLEVIDHHRIGDVSTAKPIYFRNEIIGSTASIVAKMYEEAGEQIPKDIAGLLLAAMISDTLNLKSPTTTPQDLKIAEKLCQISEINRDDFAREMFEITSSIGNKSYEEIINQDIKSFNLSGHNVVIGQVVVYEFDEVNNILDEFTDAMDQYVKVNKIDLLTIVFTSIVDNGSIILAAGEMKKAVHDAFPNREGERYSFFSDVVSRKNQIVPKLSYALSQYKTSK</sequence>
<dbReference type="AlphaFoldDB" id="A0A0X8GZ81"/>
<evidence type="ECO:0000313" key="11">
    <source>
        <dbReference type="Proteomes" id="UP000063781"/>
    </source>
</evidence>
<keyword evidence="3" id="KW-0479">Metal-binding</keyword>